<name>A0ABV9FGA2_9BACL</name>
<gene>
    <name evidence="9" type="ORF">ACFO3S_18120</name>
</gene>
<proteinExistence type="inferred from homology"/>
<dbReference type="InterPro" id="IPR049177">
    <property type="entry name" value="MgtC_SapB_SrpB_YhiD_N"/>
</dbReference>
<keyword evidence="3" id="KW-1003">Cell membrane</keyword>
<evidence type="ECO:0000256" key="7">
    <source>
        <dbReference type="SAM" id="Phobius"/>
    </source>
</evidence>
<feature type="transmembrane region" description="Helical" evidence="7">
    <location>
        <begin position="12"/>
        <end position="29"/>
    </location>
</feature>
<reference evidence="10" key="1">
    <citation type="journal article" date="2019" name="Int. J. Syst. Evol. Microbiol.">
        <title>The Global Catalogue of Microorganisms (GCM) 10K type strain sequencing project: providing services to taxonomists for standard genome sequencing and annotation.</title>
        <authorList>
            <consortium name="The Broad Institute Genomics Platform"/>
            <consortium name="The Broad Institute Genome Sequencing Center for Infectious Disease"/>
            <person name="Wu L."/>
            <person name="Ma J."/>
        </authorList>
    </citation>
    <scope>NUCLEOTIDE SEQUENCE [LARGE SCALE GENOMIC DNA]</scope>
    <source>
        <strain evidence="10">CCUG 49571</strain>
    </source>
</reference>
<dbReference type="EMBL" id="JBHSEP010000014">
    <property type="protein sequence ID" value="MFC4600169.1"/>
    <property type="molecule type" value="Genomic_DNA"/>
</dbReference>
<dbReference type="RefSeq" id="WP_378099030.1">
    <property type="nucleotide sequence ID" value="NZ_JBHSEP010000014.1"/>
</dbReference>
<feature type="transmembrane region" description="Helical" evidence="7">
    <location>
        <begin position="76"/>
        <end position="96"/>
    </location>
</feature>
<feature type="transmembrane region" description="Helical" evidence="7">
    <location>
        <begin position="41"/>
        <end position="64"/>
    </location>
</feature>
<dbReference type="InterPro" id="IPR003416">
    <property type="entry name" value="MgtC/SapB/SrpB/YhiD_fam"/>
</dbReference>
<evidence type="ECO:0000256" key="2">
    <source>
        <dbReference type="ARBA" id="ARBA00009298"/>
    </source>
</evidence>
<feature type="transmembrane region" description="Helical" evidence="7">
    <location>
        <begin position="108"/>
        <end position="141"/>
    </location>
</feature>
<feature type="domain" description="MgtC/SapB/SrpB/YhiD N-terminal" evidence="8">
    <location>
        <begin position="17"/>
        <end position="145"/>
    </location>
</feature>
<keyword evidence="4 7" id="KW-0812">Transmembrane</keyword>
<organism evidence="9 10">
    <name type="scientific">Cohnella hongkongensis</name>
    <dbReference type="NCBI Taxonomy" id="178337"/>
    <lineage>
        <taxon>Bacteria</taxon>
        <taxon>Bacillati</taxon>
        <taxon>Bacillota</taxon>
        <taxon>Bacilli</taxon>
        <taxon>Bacillales</taxon>
        <taxon>Paenibacillaceae</taxon>
        <taxon>Cohnella</taxon>
    </lineage>
</organism>
<evidence type="ECO:0000256" key="6">
    <source>
        <dbReference type="ARBA" id="ARBA00023136"/>
    </source>
</evidence>
<sequence>MNEIWLINDGELALRIALAAALGGLIGLEREWNNHAAGLRTHIMVCLGSAAIMLLSIYGFSEFMAEPNVRADPARLAAQVVSGIGFLGAGAILRTGSNVSGLTTAASIWVVAAIGLCTGAGFFYCAVLTTAIALLSLFLLNKLEKWMMRSRRYREVKIKVEDRPGNLGAIIERLSAHGIQIGKVQVDHELEDDSGGAGRPVVAFRFHLKNVRNKSLVLAMEEIKAAAALVSWESDTWMPSRPNKPNAYASPSLKE</sequence>
<dbReference type="PRINTS" id="PR01837">
    <property type="entry name" value="MGTCSAPBPROT"/>
</dbReference>
<keyword evidence="10" id="KW-1185">Reference proteome</keyword>
<evidence type="ECO:0000259" key="8">
    <source>
        <dbReference type="Pfam" id="PF02308"/>
    </source>
</evidence>
<keyword evidence="6 7" id="KW-0472">Membrane</keyword>
<evidence type="ECO:0000313" key="9">
    <source>
        <dbReference type="EMBL" id="MFC4600169.1"/>
    </source>
</evidence>
<evidence type="ECO:0000256" key="3">
    <source>
        <dbReference type="ARBA" id="ARBA00022475"/>
    </source>
</evidence>
<comment type="subcellular location">
    <subcellularLocation>
        <location evidence="1">Cell membrane</location>
        <topology evidence="1">Multi-pass membrane protein</topology>
    </subcellularLocation>
</comment>
<dbReference type="Proteomes" id="UP001596028">
    <property type="component" value="Unassembled WGS sequence"/>
</dbReference>
<dbReference type="Pfam" id="PF02308">
    <property type="entry name" value="MgtC"/>
    <property type="match status" value="1"/>
</dbReference>
<evidence type="ECO:0000313" key="10">
    <source>
        <dbReference type="Proteomes" id="UP001596028"/>
    </source>
</evidence>
<keyword evidence="5 7" id="KW-1133">Transmembrane helix</keyword>
<evidence type="ECO:0000256" key="1">
    <source>
        <dbReference type="ARBA" id="ARBA00004651"/>
    </source>
</evidence>
<dbReference type="PANTHER" id="PTHR33778:SF1">
    <property type="entry name" value="MAGNESIUM TRANSPORTER YHID-RELATED"/>
    <property type="match status" value="1"/>
</dbReference>
<accession>A0ABV9FGA2</accession>
<comment type="caution">
    <text evidence="9">The sequence shown here is derived from an EMBL/GenBank/DDBJ whole genome shotgun (WGS) entry which is preliminary data.</text>
</comment>
<evidence type="ECO:0000256" key="5">
    <source>
        <dbReference type="ARBA" id="ARBA00022989"/>
    </source>
</evidence>
<protein>
    <submittedName>
        <fullName evidence="9">MgtC/SapB family protein</fullName>
    </submittedName>
</protein>
<dbReference type="PANTHER" id="PTHR33778">
    <property type="entry name" value="PROTEIN MGTC"/>
    <property type="match status" value="1"/>
</dbReference>
<evidence type="ECO:0000256" key="4">
    <source>
        <dbReference type="ARBA" id="ARBA00022692"/>
    </source>
</evidence>
<comment type="similarity">
    <text evidence="2">Belongs to the MgtC/SapB family.</text>
</comment>